<dbReference type="AlphaFoldDB" id="A0A4R3IYW3"/>
<sequence>MLEQQGNHDAGVLDLKFELGAGFEPCRVEDFAWPVRLIGIIADGQVDVVTFGRGDFPVFGQAACRQIMARIGGLL</sequence>
<dbReference type="EMBL" id="SLZU01000028">
    <property type="protein sequence ID" value="TCS56528.1"/>
    <property type="molecule type" value="Genomic_DNA"/>
</dbReference>
<dbReference type="Proteomes" id="UP000295696">
    <property type="component" value="Unassembled WGS sequence"/>
</dbReference>
<organism evidence="1 2">
    <name type="scientific">Primorskyibacter sedentarius</name>
    <dbReference type="NCBI Taxonomy" id="745311"/>
    <lineage>
        <taxon>Bacteria</taxon>
        <taxon>Pseudomonadati</taxon>
        <taxon>Pseudomonadota</taxon>
        <taxon>Alphaproteobacteria</taxon>
        <taxon>Rhodobacterales</taxon>
        <taxon>Roseobacteraceae</taxon>
        <taxon>Primorskyibacter</taxon>
    </lineage>
</organism>
<keyword evidence="2" id="KW-1185">Reference proteome</keyword>
<accession>A0A4R3IYW3</accession>
<protein>
    <submittedName>
        <fullName evidence="1">Uncharacterized protein</fullName>
    </submittedName>
</protein>
<gene>
    <name evidence="1" type="ORF">EDD52_12818</name>
</gene>
<evidence type="ECO:0000313" key="2">
    <source>
        <dbReference type="Proteomes" id="UP000295696"/>
    </source>
</evidence>
<name>A0A4R3IYW3_9RHOB</name>
<reference evidence="1 2" key="1">
    <citation type="submission" date="2019-03" db="EMBL/GenBank/DDBJ databases">
        <title>Genomic Encyclopedia of Type Strains, Phase IV (KMG-IV): sequencing the most valuable type-strain genomes for metagenomic binning, comparative biology and taxonomic classification.</title>
        <authorList>
            <person name="Goeker M."/>
        </authorList>
    </citation>
    <scope>NUCLEOTIDE SEQUENCE [LARGE SCALE GENOMIC DNA]</scope>
    <source>
        <strain evidence="1 2">DSM 104836</strain>
    </source>
</reference>
<proteinExistence type="predicted"/>
<comment type="caution">
    <text evidence="1">The sequence shown here is derived from an EMBL/GenBank/DDBJ whole genome shotgun (WGS) entry which is preliminary data.</text>
</comment>
<evidence type="ECO:0000313" key="1">
    <source>
        <dbReference type="EMBL" id="TCS56528.1"/>
    </source>
</evidence>